<keyword evidence="2 5" id="KW-0812">Transmembrane</keyword>
<feature type="transmembrane region" description="Helical" evidence="5">
    <location>
        <begin position="162"/>
        <end position="179"/>
    </location>
</feature>
<protein>
    <recommendedName>
        <fullName evidence="8">DUF300-domain-containing protein</fullName>
    </recommendedName>
</protein>
<reference evidence="6" key="1">
    <citation type="journal article" date="2020" name="Stud. Mycol.">
        <title>101 Dothideomycetes genomes: a test case for predicting lifestyles and emergence of pathogens.</title>
        <authorList>
            <person name="Haridas S."/>
            <person name="Albert R."/>
            <person name="Binder M."/>
            <person name="Bloem J."/>
            <person name="Labutti K."/>
            <person name="Salamov A."/>
            <person name="Andreopoulos B."/>
            <person name="Baker S."/>
            <person name="Barry K."/>
            <person name="Bills G."/>
            <person name="Bluhm B."/>
            <person name="Cannon C."/>
            <person name="Castanera R."/>
            <person name="Culley D."/>
            <person name="Daum C."/>
            <person name="Ezra D."/>
            <person name="Gonzalez J."/>
            <person name="Henrissat B."/>
            <person name="Kuo A."/>
            <person name="Liang C."/>
            <person name="Lipzen A."/>
            <person name="Lutzoni F."/>
            <person name="Magnuson J."/>
            <person name="Mondo S."/>
            <person name="Nolan M."/>
            <person name="Ohm R."/>
            <person name="Pangilinan J."/>
            <person name="Park H.-J."/>
            <person name="Ramirez L."/>
            <person name="Alfaro M."/>
            <person name="Sun H."/>
            <person name="Tritt A."/>
            <person name="Yoshinaga Y."/>
            <person name="Zwiers L.-H."/>
            <person name="Turgeon B."/>
            <person name="Goodwin S."/>
            <person name="Spatafora J."/>
            <person name="Crous P."/>
            <person name="Grigoriev I."/>
        </authorList>
    </citation>
    <scope>NUCLEOTIDE SEQUENCE</scope>
    <source>
        <strain evidence="6">CBS 123094</strain>
    </source>
</reference>
<dbReference type="InterPro" id="IPR005178">
    <property type="entry name" value="Ostalpha/TMEM184C"/>
</dbReference>
<dbReference type="EMBL" id="ML977556">
    <property type="protein sequence ID" value="KAF2008160.1"/>
    <property type="molecule type" value="Genomic_DNA"/>
</dbReference>
<keyword evidence="7" id="KW-1185">Reference proteome</keyword>
<organism evidence="6 7">
    <name type="scientific">Amniculicola lignicola CBS 123094</name>
    <dbReference type="NCBI Taxonomy" id="1392246"/>
    <lineage>
        <taxon>Eukaryota</taxon>
        <taxon>Fungi</taxon>
        <taxon>Dikarya</taxon>
        <taxon>Ascomycota</taxon>
        <taxon>Pezizomycotina</taxon>
        <taxon>Dothideomycetes</taxon>
        <taxon>Pleosporomycetidae</taxon>
        <taxon>Pleosporales</taxon>
        <taxon>Amniculicolaceae</taxon>
        <taxon>Amniculicola</taxon>
    </lineage>
</organism>
<evidence type="ECO:0000313" key="6">
    <source>
        <dbReference type="EMBL" id="KAF2008160.1"/>
    </source>
</evidence>
<evidence type="ECO:0000256" key="1">
    <source>
        <dbReference type="ARBA" id="ARBA00004141"/>
    </source>
</evidence>
<evidence type="ECO:0000256" key="4">
    <source>
        <dbReference type="ARBA" id="ARBA00023136"/>
    </source>
</evidence>
<dbReference type="AlphaFoldDB" id="A0A6A5X5F7"/>
<keyword evidence="4 5" id="KW-0472">Membrane</keyword>
<gene>
    <name evidence="6" type="ORF">P154DRAFT_614529</name>
</gene>
<dbReference type="SMART" id="SM01417">
    <property type="entry name" value="Solute_trans_a"/>
    <property type="match status" value="1"/>
</dbReference>
<dbReference type="OrthoDB" id="5348404at2759"/>
<feature type="transmembrane region" description="Helical" evidence="5">
    <location>
        <begin position="84"/>
        <end position="104"/>
    </location>
</feature>
<evidence type="ECO:0008006" key="8">
    <source>
        <dbReference type="Google" id="ProtNLM"/>
    </source>
</evidence>
<evidence type="ECO:0000313" key="7">
    <source>
        <dbReference type="Proteomes" id="UP000799779"/>
    </source>
</evidence>
<feature type="transmembrane region" description="Helical" evidence="5">
    <location>
        <begin position="199"/>
        <end position="222"/>
    </location>
</feature>
<evidence type="ECO:0000256" key="5">
    <source>
        <dbReference type="SAM" id="Phobius"/>
    </source>
</evidence>
<evidence type="ECO:0000256" key="3">
    <source>
        <dbReference type="ARBA" id="ARBA00022989"/>
    </source>
</evidence>
<dbReference type="Proteomes" id="UP000799779">
    <property type="component" value="Unassembled WGS sequence"/>
</dbReference>
<feature type="transmembrane region" description="Helical" evidence="5">
    <location>
        <begin position="234"/>
        <end position="259"/>
    </location>
</feature>
<accession>A0A6A5X5F7</accession>
<keyword evidence="3 5" id="KW-1133">Transmembrane helix</keyword>
<sequence length="387" mass="41852">MSDFSSLLIRGIFSDDDNDKRVCPTVDNGGPVSPIVGSMTFTTLSTIIAGACAALSCLICLFLISQHAFNYSNPVQQRQVIRIIGIVPWISIFSLLIVALVGAGEYLVESLDFGCAVAISAFLLLLCDYVLSHPDGFDSLFGEGALKRGQFDSKSPPWLKRTWYMVLQYIPVSAIVWIASAASNAAGTYCAESNSPHFAHIWITVVKAVSTILAVVACLRFYKRMKPHLHAHKVMLKFIAFKGVIGLNFLQTFIINILLGQKVIHPTSYLTHHDLATALPSLLLAIEMPFFALLLVYAFSATPYKASSKKRGAAGAILEALNYSDIFSAFVRGPMRLVRGLEKDGGVVVGGMGRQDSVGLMGNMGYTSMGTGGPAPPVYEGRSGEWV</sequence>
<dbReference type="GO" id="GO:0016020">
    <property type="term" value="C:membrane"/>
    <property type="evidence" value="ECO:0007669"/>
    <property type="project" value="UniProtKB-SubCell"/>
</dbReference>
<evidence type="ECO:0000256" key="2">
    <source>
        <dbReference type="ARBA" id="ARBA00022692"/>
    </source>
</evidence>
<feature type="transmembrane region" description="Helical" evidence="5">
    <location>
        <begin position="110"/>
        <end position="131"/>
    </location>
</feature>
<name>A0A6A5X5F7_9PLEO</name>
<proteinExistence type="predicted"/>
<feature type="transmembrane region" description="Helical" evidence="5">
    <location>
        <begin position="279"/>
        <end position="301"/>
    </location>
</feature>
<comment type="subcellular location">
    <subcellularLocation>
        <location evidence="1">Membrane</location>
        <topology evidence="1">Multi-pass membrane protein</topology>
    </subcellularLocation>
</comment>
<dbReference type="PANTHER" id="PTHR23423">
    <property type="entry name" value="ORGANIC SOLUTE TRANSPORTER-RELATED"/>
    <property type="match status" value="1"/>
</dbReference>
<dbReference type="Pfam" id="PF03619">
    <property type="entry name" value="Solute_trans_a"/>
    <property type="match status" value="1"/>
</dbReference>
<feature type="transmembrane region" description="Helical" evidence="5">
    <location>
        <begin position="41"/>
        <end position="64"/>
    </location>
</feature>